<dbReference type="Gene3D" id="2.40.30.10">
    <property type="entry name" value="Translation factors"/>
    <property type="match status" value="1"/>
</dbReference>
<dbReference type="Gene3D" id="3.40.50.80">
    <property type="entry name" value="Nucleotide-binding domain of ferredoxin-NADP reductase (FNR) module"/>
    <property type="match status" value="1"/>
</dbReference>
<dbReference type="InterPro" id="IPR007037">
    <property type="entry name" value="SIP_rossman_dom"/>
</dbReference>
<accession>A0A1J5RIS2</accession>
<evidence type="ECO:0000313" key="2">
    <source>
        <dbReference type="EMBL" id="OIQ92004.1"/>
    </source>
</evidence>
<dbReference type="PANTHER" id="PTHR30157">
    <property type="entry name" value="FERRIC REDUCTASE, NADPH-DEPENDENT"/>
    <property type="match status" value="1"/>
</dbReference>
<dbReference type="CDD" id="cd06193">
    <property type="entry name" value="siderophore_interacting"/>
    <property type="match status" value="1"/>
</dbReference>
<dbReference type="PROSITE" id="PS51384">
    <property type="entry name" value="FAD_FR"/>
    <property type="match status" value="1"/>
</dbReference>
<dbReference type="InterPro" id="IPR017938">
    <property type="entry name" value="Riboflavin_synthase-like_b-brl"/>
</dbReference>
<dbReference type="EC" id="1.16.1.9" evidence="2"/>
<dbReference type="Pfam" id="PF04954">
    <property type="entry name" value="SIP"/>
    <property type="match status" value="1"/>
</dbReference>
<dbReference type="GO" id="GO:0052851">
    <property type="term" value="F:ferric-chelate reductase (NADPH) activity"/>
    <property type="evidence" value="ECO:0007669"/>
    <property type="project" value="UniProtKB-EC"/>
</dbReference>
<feature type="domain" description="FAD-binding FR-type" evidence="1">
    <location>
        <begin position="23"/>
        <end position="149"/>
    </location>
</feature>
<dbReference type="InterPro" id="IPR017927">
    <property type="entry name" value="FAD-bd_FR_type"/>
</dbReference>
<organism evidence="2">
    <name type="scientific">mine drainage metagenome</name>
    <dbReference type="NCBI Taxonomy" id="410659"/>
    <lineage>
        <taxon>unclassified sequences</taxon>
        <taxon>metagenomes</taxon>
        <taxon>ecological metagenomes</taxon>
    </lineage>
</organism>
<dbReference type="Pfam" id="PF08021">
    <property type="entry name" value="FAD_binding_9"/>
    <property type="match status" value="1"/>
</dbReference>
<sequence length="288" mass="30376">MPLDDTPAPLSPRLGRAKIRHVPVVRACRVGDVAALTPTIVRLTLVGEELEGFTSLGPTDHVKLRIPVRASREAEPAGDPGATVAAQVDSAVRDYTPRACRARGRSGLPELDIDIALHGTDGPISAWAGRARAGDPVTVAGPRSSKLVPSDASSFLLGCDESGLPAVARWLELVHPDLPVTVLADVADPSAQGYPLAQRASVSVRWLVRGATTHESSPGLEQAVRDHGPLPDGCFAWFGGEAGALVGVRRYLRRELGLGADRVEVSGYWRLGSAGYDHHAPLDASDPE</sequence>
<dbReference type="SUPFAM" id="SSF63380">
    <property type="entry name" value="Riboflavin synthase domain-like"/>
    <property type="match status" value="1"/>
</dbReference>
<dbReference type="AlphaFoldDB" id="A0A1J5RIS2"/>
<name>A0A1J5RIS2_9ZZZZ</name>
<evidence type="ECO:0000259" key="1">
    <source>
        <dbReference type="PROSITE" id="PS51384"/>
    </source>
</evidence>
<gene>
    <name evidence="2" type="primary">yqjH</name>
    <name evidence="2" type="ORF">GALL_260690</name>
</gene>
<comment type="caution">
    <text evidence="2">The sequence shown here is derived from an EMBL/GenBank/DDBJ whole genome shotgun (WGS) entry which is preliminary data.</text>
</comment>
<protein>
    <submittedName>
        <fullName evidence="2">NADPH-dependent ferric-chelate reductase</fullName>
        <ecNumber evidence="2">1.16.1.9</ecNumber>
    </submittedName>
</protein>
<dbReference type="InterPro" id="IPR039261">
    <property type="entry name" value="FNR_nucleotide-bd"/>
</dbReference>
<dbReference type="PANTHER" id="PTHR30157:SF0">
    <property type="entry name" value="NADPH-DEPENDENT FERRIC-CHELATE REDUCTASE"/>
    <property type="match status" value="1"/>
</dbReference>
<keyword evidence="2" id="KW-0560">Oxidoreductase</keyword>
<dbReference type="EMBL" id="MLJW01000243">
    <property type="protein sequence ID" value="OIQ92004.1"/>
    <property type="molecule type" value="Genomic_DNA"/>
</dbReference>
<reference evidence="2" key="1">
    <citation type="submission" date="2016-10" db="EMBL/GenBank/DDBJ databases">
        <title>Sequence of Gallionella enrichment culture.</title>
        <authorList>
            <person name="Poehlein A."/>
            <person name="Muehling M."/>
            <person name="Daniel R."/>
        </authorList>
    </citation>
    <scope>NUCLEOTIDE SEQUENCE</scope>
</reference>
<dbReference type="InterPro" id="IPR013113">
    <property type="entry name" value="SIP_FAD-bd"/>
</dbReference>
<dbReference type="InterPro" id="IPR039374">
    <property type="entry name" value="SIP_fam"/>
</dbReference>
<proteinExistence type="predicted"/>